<dbReference type="GO" id="GO:0016787">
    <property type="term" value="F:hydrolase activity"/>
    <property type="evidence" value="ECO:0007669"/>
    <property type="project" value="UniProtKB-KW"/>
</dbReference>
<evidence type="ECO:0000256" key="3">
    <source>
        <dbReference type="ARBA" id="ARBA00022695"/>
    </source>
</evidence>
<feature type="domain" description="Reverse transcriptase" evidence="11">
    <location>
        <begin position="609"/>
        <end position="788"/>
    </location>
</feature>
<dbReference type="CDD" id="cd01647">
    <property type="entry name" value="RT_LTR"/>
    <property type="match status" value="1"/>
</dbReference>
<dbReference type="Gene3D" id="3.30.420.10">
    <property type="entry name" value="Ribonuclease H-like superfamily/Ribonuclease H"/>
    <property type="match status" value="1"/>
</dbReference>
<dbReference type="InterPro" id="IPR000477">
    <property type="entry name" value="RT_dom"/>
</dbReference>
<feature type="compositionally biased region" description="Low complexity" evidence="9">
    <location>
        <begin position="263"/>
        <end position="272"/>
    </location>
</feature>
<dbReference type="EMBL" id="VVIM01000007">
    <property type="protein sequence ID" value="KAB0796209.1"/>
    <property type="molecule type" value="Genomic_DNA"/>
</dbReference>
<name>A0A5N4AFY3_PHOPY</name>
<evidence type="ECO:0000256" key="9">
    <source>
        <dbReference type="SAM" id="MobiDB-lite"/>
    </source>
</evidence>
<reference evidence="13 14" key="1">
    <citation type="journal article" date="2018" name="Elife">
        <title>Firefly genomes illuminate parallel origins of bioluminescence in beetles.</title>
        <authorList>
            <person name="Fallon T.R."/>
            <person name="Lower S.E."/>
            <person name="Chang C.H."/>
            <person name="Bessho-Uehara M."/>
            <person name="Martin G.J."/>
            <person name="Bewick A.J."/>
            <person name="Behringer M."/>
            <person name="Debat H.J."/>
            <person name="Wong I."/>
            <person name="Day J.C."/>
            <person name="Suvorov A."/>
            <person name="Silva C.J."/>
            <person name="Stanger-Hall K.F."/>
            <person name="Hall D.W."/>
            <person name="Schmitz R.J."/>
            <person name="Nelson D.R."/>
            <person name="Lewis S.M."/>
            <person name="Shigenobu S."/>
            <person name="Bybee S.M."/>
            <person name="Larracuente A.M."/>
            <person name="Oba Y."/>
            <person name="Weng J.K."/>
        </authorList>
    </citation>
    <scope>NUCLEOTIDE SEQUENCE [LARGE SCALE GENOMIC DNA]</scope>
    <source>
        <strain evidence="13">1611_PpyrPB1</strain>
        <tissue evidence="13">Whole body</tissue>
    </source>
</reference>
<keyword evidence="7" id="KW-0695">RNA-directed DNA polymerase</keyword>
<keyword evidence="3" id="KW-0548">Nucleotidyltransferase</keyword>
<dbReference type="SMART" id="SM00343">
    <property type="entry name" value="ZnF_C2HC"/>
    <property type="match status" value="1"/>
</dbReference>
<feature type="compositionally biased region" description="Acidic residues" evidence="9">
    <location>
        <begin position="1520"/>
        <end position="1530"/>
    </location>
</feature>
<organism evidence="13 14">
    <name type="scientific">Photinus pyralis</name>
    <name type="common">Common eastern firefly</name>
    <name type="synonym">Lampyris pyralis</name>
    <dbReference type="NCBI Taxonomy" id="7054"/>
    <lineage>
        <taxon>Eukaryota</taxon>
        <taxon>Metazoa</taxon>
        <taxon>Ecdysozoa</taxon>
        <taxon>Arthropoda</taxon>
        <taxon>Hexapoda</taxon>
        <taxon>Insecta</taxon>
        <taxon>Pterygota</taxon>
        <taxon>Neoptera</taxon>
        <taxon>Endopterygota</taxon>
        <taxon>Coleoptera</taxon>
        <taxon>Polyphaga</taxon>
        <taxon>Elateriformia</taxon>
        <taxon>Elateroidea</taxon>
        <taxon>Lampyridae</taxon>
        <taxon>Lampyrinae</taxon>
        <taxon>Photinus</taxon>
    </lineage>
</organism>
<dbReference type="InParanoid" id="A0A5N4AFY3"/>
<dbReference type="Pfam" id="PF17921">
    <property type="entry name" value="Integrase_H2C2"/>
    <property type="match status" value="1"/>
</dbReference>
<keyword evidence="2" id="KW-0808">Transferase</keyword>
<dbReference type="PANTHER" id="PTHR37984">
    <property type="entry name" value="PROTEIN CBG26694"/>
    <property type="match status" value="1"/>
</dbReference>
<feature type="compositionally biased region" description="Acidic residues" evidence="9">
    <location>
        <begin position="1442"/>
        <end position="1457"/>
    </location>
</feature>
<evidence type="ECO:0000256" key="5">
    <source>
        <dbReference type="ARBA" id="ARBA00022759"/>
    </source>
</evidence>
<evidence type="ECO:0000256" key="4">
    <source>
        <dbReference type="ARBA" id="ARBA00022722"/>
    </source>
</evidence>
<dbReference type="Pfam" id="PF00078">
    <property type="entry name" value="RVT_1"/>
    <property type="match status" value="1"/>
</dbReference>
<dbReference type="InterPro" id="IPR050951">
    <property type="entry name" value="Retrovirus_Pol_polyprotein"/>
</dbReference>
<dbReference type="FunFam" id="1.10.340.70:FF:000001">
    <property type="entry name" value="Retrovirus-related Pol polyprotein from transposon gypsy-like Protein"/>
    <property type="match status" value="1"/>
</dbReference>
<evidence type="ECO:0000256" key="8">
    <source>
        <dbReference type="PROSITE-ProRule" id="PRU00047"/>
    </source>
</evidence>
<dbReference type="PROSITE" id="PS50994">
    <property type="entry name" value="INTEGRASE"/>
    <property type="match status" value="1"/>
</dbReference>
<keyword evidence="8" id="KW-0862">Zinc</keyword>
<keyword evidence="8" id="KW-0479">Metal-binding</keyword>
<evidence type="ECO:0000259" key="12">
    <source>
        <dbReference type="PROSITE" id="PS50994"/>
    </source>
</evidence>
<dbReference type="InterPro" id="IPR036397">
    <property type="entry name" value="RNaseH_sf"/>
</dbReference>
<evidence type="ECO:0000256" key="7">
    <source>
        <dbReference type="ARBA" id="ARBA00022918"/>
    </source>
</evidence>
<feature type="domain" description="CCHC-type" evidence="10">
    <location>
        <begin position="286"/>
        <end position="302"/>
    </location>
</feature>
<dbReference type="InterPro" id="IPR043128">
    <property type="entry name" value="Rev_trsase/Diguanyl_cyclase"/>
</dbReference>
<evidence type="ECO:0000256" key="2">
    <source>
        <dbReference type="ARBA" id="ARBA00022679"/>
    </source>
</evidence>
<dbReference type="Pfam" id="PF00098">
    <property type="entry name" value="zf-CCHC"/>
    <property type="match status" value="1"/>
</dbReference>
<feature type="compositionally biased region" description="Basic and acidic residues" evidence="9">
    <location>
        <begin position="247"/>
        <end position="262"/>
    </location>
</feature>
<keyword evidence="8" id="KW-0863">Zinc-finger</keyword>
<dbReference type="InterPro" id="IPR041588">
    <property type="entry name" value="Integrase_H2C2"/>
</dbReference>
<evidence type="ECO:0000259" key="10">
    <source>
        <dbReference type="PROSITE" id="PS50158"/>
    </source>
</evidence>
<dbReference type="SUPFAM" id="SSF53098">
    <property type="entry name" value="Ribonuclease H-like"/>
    <property type="match status" value="1"/>
</dbReference>
<dbReference type="GO" id="GO:0015074">
    <property type="term" value="P:DNA integration"/>
    <property type="evidence" value="ECO:0007669"/>
    <property type="project" value="InterPro"/>
</dbReference>
<dbReference type="GO" id="GO:0003676">
    <property type="term" value="F:nucleic acid binding"/>
    <property type="evidence" value="ECO:0007669"/>
    <property type="project" value="InterPro"/>
</dbReference>
<keyword evidence="6" id="KW-0378">Hydrolase</keyword>
<gene>
    <name evidence="13" type="ORF">PPYR_10270</name>
</gene>
<evidence type="ECO:0000256" key="1">
    <source>
        <dbReference type="ARBA" id="ARBA00012493"/>
    </source>
</evidence>
<dbReference type="SUPFAM" id="SSF57756">
    <property type="entry name" value="Retrovirus zinc finger-like domains"/>
    <property type="match status" value="1"/>
</dbReference>
<comment type="caution">
    <text evidence="13">The sequence shown here is derived from an EMBL/GenBank/DDBJ whole genome shotgun (WGS) entry which is preliminary data.</text>
</comment>
<protein>
    <recommendedName>
        <fullName evidence="1">RNA-directed DNA polymerase</fullName>
        <ecNumber evidence="1">2.7.7.49</ecNumber>
    </recommendedName>
</protein>
<dbReference type="InterPro" id="IPR012337">
    <property type="entry name" value="RNaseH-like_sf"/>
</dbReference>
<dbReference type="Gene3D" id="3.30.70.270">
    <property type="match status" value="2"/>
</dbReference>
<dbReference type="FunFam" id="3.30.70.270:FF:000020">
    <property type="entry name" value="Transposon Tf2-6 polyprotein-like Protein"/>
    <property type="match status" value="1"/>
</dbReference>
<dbReference type="InterPro" id="IPR001584">
    <property type="entry name" value="Integrase_cat-core"/>
</dbReference>
<dbReference type="InterPro" id="IPR036875">
    <property type="entry name" value="Znf_CCHC_sf"/>
</dbReference>
<dbReference type="PROSITE" id="PS50158">
    <property type="entry name" value="ZF_CCHC"/>
    <property type="match status" value="1"/>
</dbReference>
<dbReference type="Pfam" id="PF17917">
    <property type="entry name" value="RT_RNaseH"/>
    <property type="match status" value="1"/>
</dbReference>
<feature type="domain" description="Integrase catalytic" evidence="12">
    <location>
        <begin position="1156"/>
        <end position="1315"/>
    </location>
</feature>
<evidence type="ECO:0000256" key="6">
    <source>
        <dbReference type="ARBA" id="ARBA00022801"/>
    </source>
</evidence>
<dbReference type="Pfam" id="PF00665">
    <property type="entry name" value="rve"/>
    <property type="match status" value="1"/>
</dbReference>
<accession>A0A5N4AFY3</accession>
<keyword evidence="5" id="KW-0255">Endonuclease</keyword>
<dbReference type="GO" id="GO:0003964">
    <property type="term" value="F:RNA-directed DNA polymerase activity"/>
    <property type="evidence" value="ECO:0007669"/>
    <property type="project" value="UniProtKB-KW"/>
</dbReference>
<dbReference type="InterPro" id="IPR001878">
    <property type="entry name" value="Znf_CCHC"/>
</dbReference>
<feature type="compositionally biased region" description="Basic and acidic residues" evidence="9">
    <location>
        <begin position="1465"/>
        <end position="1475"/>
    </location>
</feature>
<dbReference type="GO" id="GO:0004519">
    <property type="term" value="F:endonuclease activity"/>
    <property type="evidence" value="ECO:0007669"/>
    <property type="project" value="UniProtKB-KW"/>
</dbReference>
<dbReference type="GO" id="GO:0042575">
    <property type="term" value="C:DNA polymerase complex"/>
    <property type="evidence" value="ECO:0007669"/>
    <property type="project" value="UniProtKB-ARBA"/>
</dbReference>
<dbReference type="CDD" id="cd09274">
    <property type="entry name" value="RNase_HI_RT_Ty3"/>
    <property type="match status" value="1"/>
</dbReference>
<dbReference type="PANTHER" id="PTHR37984:SF5">
    <property type="entry name" value="PROTEIN NYNRIN-LIKE"/>
    <property type="match status" value="1"/>
</dbReference>
<dbReference type="CDD" id="cd00303">
    <property type="entry name" value="retropepsin_like"/>
    <property type="match status" value="1"/>
</dbReference>
<dbReference type="Gene3D" id="1.10.340.70">
    <property type="match status" value="1"/>
</dbReference>
<evidence type="ECO:0000313" key="13">
    <source>
        <dbReference type="EMBL" id="KAB0796209.1"/>
    </source>
</evidence>
<dbReference type="InterPro" id="IPR041373">
    <property type="entry name" value="RT_RNaseH"/>
</dbReference>
<evidence type="ECO:0000313" key="14">
    <source>
        <dbReference type="Proteomes" id="UP000327044"/>
    </source>
</evidence>
<sequence length="1530" mass="175026">MNGTNEYGVQYGDENEVSDPCATASAFAGQTENVDLVQLLVTQTRLMGQMMERLASATMPQPTTPIATTYHVMPDLTKGVGTYNGEKYGTVAKEWLHGIKASGSMHRWSDEVKLETARIHLRGAAKAWHDARDGQLQTWENFEHAFEKTFCRKASTTELWEAMRTRTQRSKEDISTYFHEKYKMCRDVNLDFIEAKEQILTGLARAESKSALLTKFHVDADELLHDILSLERIHRNGNDPTKSAHTRKTDEPKKEVHPDETASSKGKASTTTPKRSLRWNDKGEPKCYNCNLYGHLSRDCDKPRKQNHTNDDTKKTETAARVHLVEDAKALKYLKDVTVDDVHFLSGMIDGGSSICTIRKEVVEREGLKPERAQLPLYAFGSTTQPAVVCNAKVNAILQVDGVKANVELWLVEEGVQTADVIVGRSYTEQSHVAYYKVGDSLVFGSHDDDVFKHLNERKTRRVPLTVMKNSDLKRGEVNVIQVDAAGKEHSVPVIIDENVKVRAGQVIGYVRGNENANYVGVKNESLTLSNITRNDLNLPKDVTNEQATQVLDLVNEFRDCFATSIREVRCTNLLEMDIEDSDRPVRSAPVRQSAVEREITKKIVREWKDLGIVTETESPYASPVHLVQKKSGEPRLVVDYRKLNAQTARQNFPLPNMDEMFEKLSGCKVFTSLDLMSGYLQVPLTERAKEKTAFITSDETGRFERMIFGLTNAPFVFSRLMQMVLGPIKNSNVVWFMDDILVPGRNWSEMCEDLRKVLCELRKANLTLNLRKCVFGQVEIEFLGYVVSNGTVKPGRLKTSAIENYPPPKNPHEVRRYLGLTGYFRRFVHRYAERARPLTNLTKKEIPFKWGIEEQSAFEFLRDALTREPTLAIYDPRFSTQLHCDASADGLAGILMQKGSDNAWRAVYYLSKKTTDVERNYHSSKLELMAIVFCVNRLRPYLIGIHFEIITDCQALTYLNAQRTANPQIARWYYILSEYDCEIKHRPGTRMEHVDALSRSPTEEPGSVEEETESRGVVFQQMSYEDYILLIQRGDKELKKFIEILQRKDDVTADERQLVQDYVLEGGRLLRKVKIQGETRKLYVIPKSMRKTILIKFHDQLGHFALDRTVDKILELYWFAGVRRYARQHIRACLACALNKIPGGKQQGLLHPIPFPTRPFERIHLDHLGPFVTTSKRNTHLLVATDAFSKYVRMWAVKSTKTKGVLSAFQEYVNFYGLPERVITDRGTCFTSREFETFCEMNGIKHTLNSTRHPRANGQVERVNRVIIPVISGMLVHSDSREWDTKIGEVQRNLNCQVNKTTGKTPFEIVYGFKARHVDGELRLLAPDANEDCNFKEERESTHKQIRDRVTREQEKQTSYFNKKKSTGYNYDVGELVFMRRAPEVTGESTKLQAKYRGPLTVTQILPGDTYRVAEIQPEGRRAFITTAHVSQLKSYKNHEDTEDEDESEEELEQELDNTTYPTNDRDQEERAVNDDCSSEAEEFVYQPVRPTRVRKLPSRLEDYVVTDYAGTRNCQENPDVDVTPETEN</sequence>
<proteinExistence type="predicted"/>
<dbReference type="SUPFAM" id="SSF56672">
    <property type="entry name" value="DNA/RNA polymerases"/>
    <property type="match status" value="1"/>
</dbReference>
<dbReference type="EC" id="2.7.7.49" evidence="1"/>
<evidence type="ECO:0000259" key="11">
    <source>
        <dbReference type="PROSITE" id="PS50878"/>
    </source>
</evidence>
<feature type="region of interest" description="Disordered" evidence="9">
    <location>
        <begin position="1435"/>
        <end position="1485"/>
    </location>
</feature>
<dbReference type="FunFam" id="3.30.420.10:FF:000032">
    <property type="entry name" value="Retrovirus-related Pol polyprotein from transposon 297-like Protein"/>
    <property type="match status" value="1"/>
</dbReference>
<dbReference type="FunFam" id="3.10.20.370:FF:000001">
    <property type="entry name" value="Retrovirus-related Pol polyprotein from transposon 17.6-like protein"/>
    <property type="match status" value="1"/>
</dbReference>
<dbReference type="PROSITE" id="PS50878">
    <property type="entry name" value="RT_POL"/>
    <property type="match status" value="1"/>
</dbReference>
<feature type="region of interest" description="Disordered" evidence="9">
    <location>
        <begin position="1510"/>
        <end position="1530"/>
    </location>
</feature>
<keyword evidence="14" id="KW-1185">Reference proteome</keyword>
<dbReference type="Proteomes" id="UP000327044">
    <property type="component" value="Unassembled WGS sequence"/>
</dbReference>
<keyword evidence="4" id="KW-0540">Nuclease</keyword>
<dbReference type="Gene3D" id="3.10.10.10">
    <property type="entry name" value="HIV Type 1 Reverse Transcriptase, subunit A, domain 1"/>
    <property type="match status" value="1"/>
</dbReference>
<dbReference type="InterPro" id="IPR043502">
    <property type="entry name" value="DNA/RNA_pol_sf"/>
</dbReference>
<dbReference type="GO" id="GO:0008270">
    <property type="term" value="F:zinc ion binding"/>
    <property type="evidence" value="ECO:0007669"/>
    <property type="project" value="UniProtKB-KW"/>
</dbReference>
<dbReference type="Gene3D" id="4.10.60.10">
    <property type="entry name" value="Zinc finger, CCHC-type"/>
    <property type="match status" value="1"/>
</dbReference>
<feature type="region of interest" description="Disordered" evidence="9">
    <location>
        <begin position="235"/>
        <end position="278"/>
    </location>
</feature>